<feature type="compositionally biased region" description="Basic and acidic residues" evidence="6">
    <location>
        <begin position="1"/>
        <end position="14"/>
    </location>
</feature>
<evidence type="ECO:0000256" key="2">
    <source>
        <dbReference type="ARBA" id="ARBA00022705"/>
    </source>
</evidence>
<evidence type="ECO:0000256" key="4">
    <source>
        <dbReference type="ARBA" id="ARBA00022840"/>
    </source>
</evidence>
<feature type="domain" description="Cdc6 C-terminal" evidence="7">
    <location>
        <begin position="328"/>
        <end position="413"/>
    </location>
</feature>
<name>A0A830EVZ7_9EURY</name>
<dbReference type="HAMAP" id="MF_01407">
    <property type="entry name" value="ORC1_type_DNA_replic_protein"/>
    <property type="match status" value="1"/>
</dbReference>
<keyword evidence="3 5" id="KW-0547">Nucleotide-binding</keyword>
<evidence type="ECO:0000313" key="8">
    <source>
        <dbReference type="EMBL" id="GGK81330.1"/>
    </source>
</evidence>
<dbReference type="InterPro" id="IPR055237">
    <property type="entry name" value="Cdc6_lid"/>
</dbReference>
<keyword evidence="8" id="KW-0132">Cell division</keyword>
<evidence type="ECO:0000259" key="7">
    <source>
        <dbReference type="SMART" id="SM01074"/>
    </source>
</evidence>
<comment type="caution">
    <text evidence="8">The sequence shown here is derived from an EMBL/GenBank/DDBJ whole genome shotgun (WGS) entry which is preliminary data.</text>
</comment>
<reference evidence="8" key="1">
    <citation type="journal article" date="2014" name="Int. J. Syst. Evol. Microbiol.">
        <title>Complete genome sequence of Corynebacterium casei LMG S-19264T (=DSM 44701T), isolated from a smear-ripened cheese.</title>
        <authorList>
            <consortium name="US DOE Joint Genome Institute (JGI-PGF)"/>
            <person name="Walter F."/>
            <person name="Albersmeier A."/>
            <person name="Kalinowski J."/>
            <person name="Ruckert C."/>
        </authorList>
    </citation>
    <scope>NUCLEOTIDE SEQUENCE</scope>
    <source>
        <strain evidence="8">JCM 19018</strain>
    </source>
</reference>
<dbReference type="Gene3D" id="1.10.10.10">
    <property type="entry name" value="Winged helix-like DNA-binding domain superfamily/Winged helix DNA-binding domain"/>
    <property type="match status" value="1"/>
</dbReference>
<evidence type="ECO:0000256" key="3">
    <source>
        <dbReference type="ARBA" id="ARBA00022741"/>
    </source>
</evidence>
<dbReference type="Pfam" id="PF22703">
    <property type="entry name" value="Cdc6_lid"/>
    <property type="match status" value="1"/>
</dbReference>
<dbReference type="Proteomes" id="UP000614221">
    <property type="component" value="Unassembled WGS sequence"/>
</dbReference>
<dbReference type="GO" id="GO:0051301">
    <property type="term" value="P:cell division"/>
    <property type="evidence" value="ECO:0007669"/>
    <property type="project" value="UniProtKB-KW"/>
</dbReference>
<dbReference type="InterPro" id="IPR050311">
    <property type="entry name" value="ORC1/CDC6"/>
</dbReference>
<dbReference type="InterPro" id="IPR014277">
    <property type="entry name" value="Orc1/Cdc6_arc"/>
</dbReference>
<evidence type="ECO:0000256" key="1">
    <source>
        <dbReference type="ARBA" id="ARBA00006184"/>
    </source>
</evidence>
<keyword evidence="8" id="KW-0131">Cell cycle</keyword>
<feature type="region of interest" description="Disordered" evidence="6">
    <location>
        <begin position="1"/>
        <end position="21"/>
    </location>
</feature>
<reference evidence="8" key="2">
    <citation type="submission" date="2020-09" db="EMBL/GenBank/DDBJ databases">
        <authorList>
            <person name="Sun Q."/>
            <person name="Ohkuma M."/>
        </authorList>
    </citation>
    <scope>NUCLEOTIDE SEQUENCE</scope>
    <source>
        <strain evidence="8">JCM 19018</strain>
    </source>
</reference>
<feature type="binding site" evidence="5">
    <location>
        <position position="234"/>
    </location>
    <ligand>
        <name>ATP</name>
        <dbReference type="ChEBI" id="CHEBI:30616"/>
    </ligand>
</feature>
<protein>
    <recommendedName>
        <fullName evidence="5">ORC1-type DNA replication protein</fullName>
    </recommendedName>
</protein>
<dbReference type="PANTHER" id="PTHR10763:SF22">
    <property type="entry name" value="ORC1-TYPE DNA REPLICATION PROTEIN"/>
    <property type="match status" value="1"/>
</dbReference>
<dbReference type="InterPro" id="IPR015163">
    <property type="entry name" value="Cdc6_C"/>
</dbReference>
<dbReference type="NCBIfam" id="TIGR02928">
    <property type="entry name" value="orc1/cdc6 family replication initiation protein"/>
    <property type="match status" value="1"/>
</dbReference>
<dbReference type="RefSeq" id="WP_390182269.1">
    <property type="nucleotide sequence ID" value="NZ_BMPD01000008.1"/>
</dbReference>
<dbReference type="InterPro" id="IPR036390">
    <property type="entry name" value="WH_DNA-bd_sf"/>
</dbReference>
<dbReference type="GO" id="GO:0006260">
    <property type="term" value="P:DNA replication"/>
    <property type="evidence" value="ECO:0007669"/>
    <property type="project" value="UniProtKB-UniRule"/>
</dbReference>
<gene>
    <name evidence="8" type="ORF">GCM10009067_36960</name>
</gene>
<dbReference type="Gene3D" id="3.40.50.300">
    <property type="entry name" value="P-loop containing nucleotide triphosphate hydrolases"/>
    <property type="match status" value="1"/>
</dbReference>
<proteinExistence type="inferred from homology"/>
<feature type="binding site" evidence="5">
    <location>
        <begin position="87"/>
        <end position="91"/>
    </location>
    <ligand>
        <name>ATP</name>
        <dbReference type="ChEBI" id="CHEBI:30616"/>
    </ligand>
</feature>
<feature type="binding site" evidence="5">
    <location>
        <position position="246"/>
    </location>
    <ligand>
        <name>ATP</name>
        <dbReference type="ChEBI" id="CHEBI:30616"/>
    </ligand>
</feature>
<dbReference type="EMBL" id="BMPD01000008">
    <property type="protein sequence ID" value="GGK81330.1"/>
    <property type="molecule type" value="Genomic_DNA"/>
</dbReference>
<dbReference type="SMART" id="SM01074">
    <property type="entry name" value="Cdc6_C"/>
    <property type="match status" value="1"/>
</dbReference>
<comment type="function">
    <text evidence="5">Involved in regulation of DNA replication.</text>
</comment>
<evidence type="ECO:0000313" key="9">
    <source>
        <dbReference type="Proteomes" id="UP000614221"/>
    </source>
</evidence>
<dbReference type="AlphaFoldDB" id="A0A830EVZ7"/>
<comment type="similarity">
    <text evidence="1 5">Belongs to the CDC6/cdc18 family.</text>
</comment>
<dbReference type="CDD" id="cd08768">
    <property type="entry name" value="Cdc6_C"/>
    <property type="match status" value="1"/>
</dbReference>
<evidence type="ECO:0000256" key="6">
    <source>
        <dbReference type="SAM" id="MobiDB-lite"/>
    </source>
</evidence>
<dbReference type="SUPFAM" id="SSF52540">
    <property type="entry name" value="P-loop containing nucleoside triphosphate hydrolases"/>
    <property type="match status" value="1"/>
</dbReference>
<dbReference type="Pfam" id="PF09079">
    <property type="entry name" value="WHD_Cdc6"/>
    <property type="match status" value="1"/>
</dbReference>
<dbReference type="FunFam" id="1.10.8.60:FF:000073">
    <property type="entry name" value="ORC1-type DNA replication protein"/>
    <property type="match status" value="1"/>
</dbReference>
<organism evidence="8 9">
    <name type="scientific">Haloarcula sebkhae</name>
    <dbReference type="NCBI Taxonomy" id="932660"/>
    <lineage>
        <taxon>Archaea</taxon>
        <taxon>Methanobacteriati</taxon>
        <taxon>Methanobacteriota</taxon>
        <taxon>Stenosarchaea group</taxon>
        <taxon>Halobacteria</taxon>
        <taxon>Halobacteriales</taxon>
        <taxon>Haloarculaceae</taxon>
        <taxon>Haloarcula</taxon>
    </lineage>
</organism>
<dbReference type="PANTHER" id="PTHR10763">
    <property type="entry name" value="CELL DIVISION CONTROL PROTEIN 6-RELATED"/>
    <property type="match status" value="1"/>
</dbReference>
<keyword evidence="2 5" id="KW-0235">DNA replication</keyword>
<dbReference type="InterPro" id="IPR036388">
    <property type="entry name" value="WH-like_DNA-bd_sf"/>
</dbReference>
<dbReference type="Pfam" id="PF13191">
    <property type="entry name" value="AAA_16"/>
    <property type="match status" value="1"/>
</dbReference>
<sequence length="424" mass="47230">MIVRDNKDMEKSGDGEFDGGDELFEEVDGDGKGEIFANRELLNIDHVPDENRIVGRDEHITELANEIGPAVTGSPPNSVILYGKTGSGKSLVANHVMERARKEARRRGRQLATVTVDCAQSRGEADTVQTIADNINQPSSSITVPTRGISTNEYYNRLWGILDTEYDAALITLDEVDRLGDDDVLMILSRAREAGKVDVPIGIISISNKVNFREQMTERVKSSLGHNEMIFDPYDGEQLRQILENRKDAFQEDVLAPGVIPKTAALAAQRHGDARKAIRLLRHAGHYAKTNSIHTVKEAHLELAREQAEVDRLKELISGLPPHSKYVLYALANLTDGTKNSNDWFRTTMVYDVYKKVCEAEATDSLSTDTVRDLLNELAFLEITESNQEHGGMGKGTYKEHRLLWDSSVVFKMEPDSAHVDTDN</sequence>
<keyword evidence="4 5" id="KW-0067">ATP-binding</keyword>
<dbReference type="Gene3D" id="1.10.8.60">
    <property type="match status" value="1"/>
</dbReference>
<dbReference type="InterPro" id="IPR041664">
    <property type="entry name" value="AAA_16"/>
</dbReference>
<dbReference type="SUPFAM" id="SSF46785">
    <property type="entry name" value="Winged helix' DNA-binding domain"/>
    <property type="match status" value="1"/>
</dbReference>
<evidence type="ECO:0000256" key="5">
    <source>
        <dbReference type="HAMAP-Rule" id="MF_01407"/>
    </source>
</evidence>
<accession>A0A830EVZ7</accession>
<dbReference type="GO" id="GO:0005524">
    <property type="term" value="F:ATP binding"/>
    <property type="evidence" value="ECO:0007669"/>
    <property type="project" value="UniProtKB-UniRule"/>
</dbReference>
<dbReference type="InterPro" id="IPR027417">
    <property type="entry name" value="P-loop_NTPase"/>
</dbReference>